<reference evidence="9" key="3">
    <citation type="journal article" date="2020" name="Curr. Biol.">
        <title>Chromatin organization in early land plants reveals an ancestral association between H3K27me3, transposons, and constitutive heterochromatin.</title>
        <authorList>
            <person name="Montgomery S.A."/>
            <person name="Tanizawa Y."/>
            <person name="Galik B."/>
            <person name="Wang N."/>
            <person name="Ito T."/>
            <person name="Mochizuki T."/>
            <person name="Akimcheva S."/>
            <person name="Bowman J.L."/>
            <person name="Cognat V."/>
            <person name="Marechal-Drouard L."/>
            <person name="Ekker H."/>
            <person name="Hong S.F."/>
            <person name="Kohchi T."/>
            <person name="Lin S.S."/>
            <person name="Liu L.D."/>
            <person name="Nakamura Y."/>
            <person name="Valeeva L.R."/>
            <person name="Shakirov E.V."/>
            <person name="Shippen D.E."/>
            <person name="Wei W.L."/>
            <person name="Yagura M."/>
            <person name="Yamaoka S."/>
            <person name="Yamato K.T."/>
            <person name="Liu C."/>
            <person name="Berger F."/>
        </authorList>
    </citation>
    <scope>NUCLEOTIDE SEQUENCE [LARGE SCALE GENOMIC DNA]</scope>
    <source>
        <strain evidence="9">Tak-1</strain>
    </source>
</reference>
<protein>
    <recommendedName>
        <fullName evidence="5">BHLH domain-containing protein</fullName>
    </recommendedName>
</protein>
<accession>A0A176WB51</accession>
<evidence type="ECO:0000256" key="1">
    <source>
        <dbReference type="ARBA" id="ARBA00004123"/>
    </source>
</evidence>
<dbReference type="AlphaFoldDB" id="A0A176WB51"/>
<dbReference type="Proteomes" id="UP000077202">
    <property type="component" value="Unassembled WGS sequence"/>
</dbReference>
<dbReference type="GO" id="GO:0005634">
    <property type="term" value="C:nucleus"/>
    <property type="evidence" value="ECO:0007669"/>
    <property type="project" value="UniProtKB-SubCell"/>
</dbReference>
<evidence type="ECO:0000313" key="7">
    <source>
        <dbReference type="EMBL" id="OAE29612.1"/>
    </source>
</evidence>
<reference evidence="7 8" key="1">
    <citation type="submission" date="2016-03" db="EMBL/GenBank/DDBJ databases">
        <title>Mechanisms controlling the formation of the plant cell surface in tip-growing cells are functionally conserved among land plants.</title>
        <authorList>
            <person name="Honkanen S."/>
            <person name="Jones V.A."/>
            <person name="Morieri G."/>
            <person name="Champion C."/>
            <person name="Hetherington A.J."/>
            <person name="Kelly S."/>
            <person name="Saint-Marcoux D."/>
            <person name="Proust H."/>
            <person name="Prescott H."/>
            <person name="Dolan L."/>
        </authorList>
    </citation>
    <scope>NUCLEOTIDE SEQUENCE [LARGE SCALE GENOMIC DNA]</scope>
    <source>
        <strain evidence="8">cv. Tak-1 and cv. Tak-2</strain>
        <tissue evidence="7">Whole gametophyte</tissue>
    </source>
</reference>
<dbReference type="EMBL" id="LVLJ01001437">
    <property type="protein sequence ID" value="OAE29612.1"/>
    <property type="molecule type" value="Genomic_DNA"/>
</dbReference>
<keyword evidence="3" id="KW-0804">Transcription</keyword>
<evidence type="ECO:0000256" key="3">
    <source>
        <dbReference type="ARBA" id="ARBA00023163"/>
    </source>
</evidence>
<gene>
    <name evidence="7" type="ORF">AXG93_4003s1350</name>
    <name evidence="6" type="ORF">Mp_6g10690</name>
</gene>
<evidence type="ECO:0000256" key="2">
    <source>
        <dbReference type="ARBA" id="ARBA00023015"/>
    </source>
</evidence>
<evidence type="ECO:0000313" key="6">
    <source>
        <dbReference type="EMBL" id="BBN14323.1"/>
    </source>
</evidence>
<dbReference type="InterPro" id="IPR011598">
    <property type="entry name" value="bHLH_dom"/>
</dbReference>
<dbReference type="CDD" id="cd11393">
    <property type="entry name" value="bHLH_AtbHLH_like"/>
    <property type="match status" value="1"/>
</dbReference>
<comment type="subcellular location">
    <subcellularLocation>
        <location evidence="1">Nucleus</location>
    </subcellularLocation>
</comment>
<name>A0A176WB51_MARPO</name>
<dbReference type="InterPro" id="IPR036638">
    <property type="entry name" value="HLH_DNA-bd_sf"/>
</dbReference>
<dbReference type="SUPFAM" id="SSF47459">
    <property type="entry name" value="HLH, helix-loop-helix DNA-binding domain"/>
    <property type="match status" value="1"/>
</dbReference>
<dbReference type="GO" id="GO:0000981">
    <property type="term" value="F:DNA-binding transcription factor activity, RNA polymerase II-specific"/>
    <property type="evidence" value="ECO:0007669"/>
    <property type="project" value="TreeGrafter"/>
</dbReference>
<organism evidence="7 8">
    <name type="scientific">Marchantia polymorpha subsp. ruderalis</name>
    <dbReference type="NCBI Taxonomy" id="1480154"/>
    <lineage>
        <taxon>Eukaryota</taxon>
        <taxon>Viridiplantae</taxon>
        <taxon>Streptophyta</taxon>
        <taxon>Embryophyta</taxon>
        <taxon>Marchantiophyta</taxon>
        <taxon>Marchantiopsida</taxon>
        <taxon>Marchantiidae</taxon>
        <taxon>Marchantiales</taxon>
        <taxon>Marchantiaceae</taxon>
        <taxon>Marchantia</taxon>
    </lineage>
</organism>
<proteinExistence type="predicted"/>
<dbReference type="Proteomes" id="UP001162541">
    <property type="component" value="Chromosome 6"/>
</dbReference>
<keyword evidence="8" id="KW-1185">Reference proteome</keyword>
<evidence type="ECO:0000313" key="9">
    <source>
        <dbReference type="Proteomes" id="UP001162541"/>
    </source>
</evidence>
<dbReference type="PANTHER" id="PTHR16223:SF125">
    <property type="entry name" value="OS08G0506700 PROTEIN"/>
    <property type="match status" value="1"/>
</dbReference>
<dbReference type="PANTHER" id="PTHR16223">
    <property type="entry name" value="TRANSCRIPTION FACTOR BHLH83-RELATED"/>
    <property type="match status" value="1"/>
</dbReference>
<dbReference type="SMART" id="SM00353">
    <property type="entry name" value="HLH"/>
    <property type="match status" value="1"/>
</dbReference>
<evidence type="ECO:0000256" key="4">
    <source>
        <dbReference type="ARBA" id="ARBA00023242"/>
    </source>
</evidence>
<reference evidence="6" key="2">
    <citation type="journal article" date="2019" name="Curr. Biol.">
        <title>Chromatin organization in early land plants reveals an ancestral association between H3K27me3, transposons, and constitutive heterochromatin.</title>
        <authorList>
            <person name="Montgomery S.A."/>
            <person name="Tanizawa Y."/>
            <person name="Galik B."/>
            <person name="Wang N."/>
            <person name="Ito T."/>
            <person name="Mochizuki T."/>
            <person name="Akimcheva S."/>
            <person name="Bowman J."/>
            <person name="Cognat V."/>
            <person name="Drouard L."/>
            <person name="Ekker H."/>
            <person name="Houng S."/>
            <person name="Kohchi T."/>
            <person name="Lin S."/>
            <person name="Liu L.D."/>
            <person name="Nakamura Y."/>
            <person name="Valeeva L.R."/>
            <person name="Shakirov E.V."/>
            <person name="Shippen D.E."/>
            <person name="Wei W."/>
            <person name="Yagura M."/>
            <person name="Yamaoka S."/>
            <person name="Yamato K.T."/>
            <person name="Liu C."/>
            <person name="Berger F."/>
        </authorList>
    </citation>
    <scope>NUCLEOTIDE SEQUENCE [LARGE SCALE GENOMIC DNA]</scope>
    <source>
        <strain evidence="6">Tak-1</strain>
    </source>
</reference>
<evidence type="ECO:0000259" key="5">
    <source>
        <dbReference type="PROSITE" id="PS50888"/>
    </source>
</evidence>
<feature type="domain" description="BHLH" evidence="5">
    <location>
        <begin position="334"/>
        <end position="389"/>
    </location>
</feature>
<dbReference type="InterPro" id="IPR045843">
    <property type="entry name" value="IND-like"/>
</dbReference>
<keyword evidence="4" id="KW-0539">Nucleus</keyword>
<dbReference type="InterPro" id="IPR045239">
    <property type="entry name" value="bHLH95_bHLH"/>
</dbReference>
<dbReference type="GO" id="GO:0000978">
    <property type="term" value="F:RNA polymerase II cis-regulatory region sequence-specific DNA binding"/>
    <property type="evidence" value="ECO:0007669"/>
    <property type="project" value="TreeGrafter"/>
</dbReference>
<sequence>MDGLKPPEVAASAEASTSAFYANADTSSSDMKCKHFATRETSGQDPWIEEKIPESPIMGSTTCLSQDENRDTSYVPCLMLSENFYDSRGTLTNQQTTCWEMDRSRVLQHATSHSEKHTELPARSTPGDLSWTSLNNITSSRYPSNLDVKIKRVDANVNAHYTGTRNESEILADNTPFVGRDLSVPNKESLKMSDVYDEDIEHSRNSTLLNLNKTFIDHQVSCEGSYIRSNNVHVERVVVQSSKNIYGEASRIKPTEQNDIHQKFKSILTKVPRNSKESKEMSVEQLQSMDLLTNKDAVSSSCTSISEENFNTTPESKDPELFSEHCSYRAARGCAVHPRSIAERVRRSRIAERVKILEAKLPYPTKKKGKRTLHTDEILERTVNYIKWLEECIKMLQSEIS</sequence>
<dbReference type="GO" id="GO:0046983">
    <property type="term" value="F:protein dimerization activity"/>
    <property type="evidence" value="ECO:0007669"/>
    <property type="project" value="InterPro"/>
</dbReference>
<dbReference type="EMBL" id="AP019871">
    <property type="protein sequence ID" value="BBN14323.1"/>
    <property type="molecule type" value="Genomic_DNA"/>
</dbReference>
<dbReference type="Gene3D" id="4.10.280.10">
    <property type="entry name" value="Helix-loop-helix DNA-binding domain"/>
    <property type="match status" value="1"/>
</dbReference>
<evidence type="ECO:0000313" key="8">
    <source>
        <dbReference type="Proteomes" id="UP000077202"/>
    </source>
</evidence>
<keyword evidence="2" id="KW-0805">Transcription regulation</keyword>
<dbReference type="PROSITE" id="PS50888">
    <property type="entry name" value="BHLH"/>
    <property type="match status" value="1"/>
</dbReference>